<dbReference type="RefSeq" id="XP_012192769.1">
    <property type="nucleotide sequence ID" value="XM_012337379.1"/>
</dbReference>
<proteinExistence type="predicted"/>
<gene>
    <name evidence="2" type="ORF">PHSY_006782</name>
</gene>
<keyword evidence="3" id="KW-1185">Reference proteome</keyword>
<keyword evidence="2" id="KW-0067">ATP-binding</keyword>
<feature type="region of interest" description="Disordered" evidence="1">
    <location>
        <begin position="504"/>
        <end position="533"/>
    </location>
</feature>
<keyword evidence="2" id="KW-0547">Nucleotide-binding</keyword>
<dbReference type="Proteomes" id="UP000014071">
    <property type="component" value="Unassembled WGS sequence"/>
</dbReference>
<feature type="region of interest" description="Disordered" evidence="1">
    <location>
        <begin position="215"/>
        <end position="236"/>
    </location>
</feature>
<keyword evidence="2" id="KW-0347">Helicase</keyword>
<sequence>MKVDLPVEIVELILRLSLQESGLPEKDVRPKARSLSPSETVTASPSLSSQQLAPSAETGHPVTVSLLAKHYRNLFQPYLYRYVTLPTDRSIRFFARTVSSRLDLATQVRSLVILAPTSVLPPQAVDTEPASSSSATVQTAVGEILSACPSATHLLVDCRRVDSLPSRLYHLRRPKELSLVNVEQEHDLDGIVTRHRDLIAAALQNDPRLRSVLGGISTRTDRTRQPTETPPSSTIAPPAERSLSHLHLVRFDGRLLNRLVTLSSLRHLVLTHPHVPERRSGAPGLSILPRPHLMLLLGSGNIARIIIRAELATCIRIMEEIAPIEDRKLIFRPIRSKADLLFTDASQQSTKVAQLGTRAAALYDSISANELDLLAEFYNRVRRDASRSESSRSQNASSTDADTSRDSSGRSHGRGSDSSVGSGDGLSQSVSAGRVSGDEGETCPPLRQQRQDVGPLSDDYDSDDEEPFDRSPESHVPPPIRTVTNAPPLNIPIEELLRSERFHPAGLRTTSPPSSNASPQQPQRRPPMPLRQTPFSLRGTDLRGATADNIDLCTELFDALMSEAGGGRGETSARGEMSFW</sequence>
<name>R9PD50_PSEHS</name>
<dbReference type="OrthoDB" id="2556825at2759"/>
<dbReference type="GO" id="GO:0004386">
    <property type="term" value="F:helicase activity"/>
    <property type="evidence" value="ECO:0007669"/>
    <property type="project" value="UniProtKB-KW"/>
</dbReference>
<accession>R9PD50</accession>
<feature type="compositionally biased region" description="Low complexity" evidence="1">
    <location>
        <begin position="508"/>
        <end position="523"/>
    </location>
</feature>
<dbReference type="GeneID" id="24112048"/>
<evidence type="ECO:0000256" key="1">
    <source>
        <dbReference type="SAM" id="MobiDB-lite"/>
    </source>
</evidence>
<keyword evidence="2" id="KW-0378">Hydrolase</keyword>
<evidence type="ECO:0000313" key="2">
    <source>
        <dbReference type="EMBL" id="GAC99182.1"/>
    </source>
</evidence>
<feature type="region of interest" description="Disordered" evidence="1">
    <location>
        <begin position="26"/>
        <end position="55"/>
    </location>
</feature>
<protein>
    <submittedName>
        <fullName evidence="2">Helicase C-terminal domain-containing protein-containing protein</fullName>
    </submittedName>
</protein>
<organism evidence="2 3">
    <name type="scientific">Pseudozyma hubeiensis (strain SY62)</name>
    <name type="common">Yeast</name>
    <dbReference type="NCBI Taxonomy" id="1305764"/>
    <lineage>
        <taxon>Eukaryota</taxon>
        <taxon>Fungi</taxon>
        <taxon>Dikarya</taxon>
        <taxon>Basidiomycota</taxon>
        <taxon>Ustilaginomycotina</taxon>
        <taxon>Ustilaginomycetes</taxon>
        <taxon>Ustilaginales</taxon>
        <taxon>Ustilaginaceae</taxon>
        <taxon>Pseudozyma</taxon>
    </lineage>
</organism>
<feature type="region of interest" description="Disordered" evidence="1">
    <location>
        <begin position="384"/>
        <end position="487"/>
    </location>
</feature>
<feature type="compositionally biased region" description="Low complexity" evidence="1">
    <location>
        <begin position="416"/>
        <end position="431"/>
    </location>
</feature>
<evidence type="ECO:0000313" key="3">
    <source>
        <dbReference type="Proteomes" id="UP000014071"/>
    </source>
</evidence>
<feature type="compositionally biased region" description="Polar residues" evidence="1">
    <location>
        <begin position="226"/>
        <end position="235"/>
    </location>
</feature>
<dbReference type="eggNOG" id="ENOG502RCMC">
    <property type="taxonomic scope" value="Eukaryota"/>
</dbReference>
<reference evidence="3" key="1">
    <citation type="journal article" date="2013" name="Genome Announc.">
        <title>Draft genome sequence of the basidiomycetous yeast-like fungus Pseudozyma hubeiensis SY62, which produces an abundant amount of the biosurfactant mannosylerythritol lipids.</title>
        <authorList>
            <person name="Konishi M."/>
            <person name="Hatada Y."/>
            <person name="Horiuchi J."/>
        </authorList>
    </citation>
    <scope>NUCLEOTIDE SEQUENCE [LARGE SCALE GENOMIC DNA]</scope>
    <source>
        <strain evidence="3">SY62</strain>
    </source>
</reference>
<feature type="compositionally biased region" description="Low complexity" evidence="1">
    <location>
        <begin position="43"/>
        <end position="55"/>
    </location>
</feature>
<feature type="compositionally biased region" description="Low complexity" evidence="1">
    <location>
        <begin position="391"/>
        <end position="401"/>
    </location>
</feature>
<dbReference type="EMBL" id="DF238829">
    <property type="protein sequence ID" value="GAC99182.1"/>
    <property type="molecule type" value="Genomic_DNA"/>
</dbReference>
<dbReference type="HOGENOM" id="CLU_021161_0_0_1"/>
<feature type="compositionally biased region" description="Acidic residues" evidence="1">
    <location>
        <begin position="458"/>
        <end position="467"/>
    </location>
</feature>
<dbReference type="AlphaFoldDB" id="R9PD50"/>